<evidence type="ECO:0000256" key="1">
    <source>
        <dbReference type="ARBA" id="ARBA00009437"/>
    </source>
</evidence>
<dbReference type="PRINTS" id="PR00039">
    <property type="entry name" value="HTHLYSR"/>
</dbReference>
<organism evidence="6 7">
    <name type="scientific">Mesosutterella porci</name>
    <dbReference type="NCBI Taxonomy" id="2915351"/>
    <lineage>
        <taxon>Bacteria</taxon>
        <taxon>Pseudomonadati</taxon>
        <taxon>Pseudomonadota</taxon>
        <taxon>Betaproteobacteria</taxon>
        <taxon>Burkholderiales</taxon>
        <taxon>Sutterellaceae</taxon>
        <taxon>Mesosutterella</taxon>
    </lineage>
</organism>
<dbReference type="PANTHER" id="PTHR30126:SF40">
    <property type="entry name" value="HTH-TYPE TRANSCRIPTIONAL REGULATOR GLTR"/>
    <property type="match status" value="1"/>
</dbReference>
<dbReference type="Proteomes" id="UP001297600">
    <property type="component" value="Unassembled WGS sequence"/>
</dbReference>
<evidence type="ECO:0000256" key="2">
    <source>
        <dbReference type="ARBA" id="ARBA00023015"/>
    </source>
</evidence>
<keyword evidence="7" id="KW-1185">Reference proteome</keyword>
<keyword evidence="2" id="KW-0805">Transcription regulation</keyword>
<dbReference type="RefSeq" id="WP_237978099.1">
    <property type="nucleotide sequence ID" value="NZ_JAKNCT010000003.1"/>
</dbReference>
<dbReference type="Gene3D" id="1.10.10.10">
    <property type="entry name" value="Winged helix-like DNA-binding domain superfamily/Winged helix DNA-binding domain"/>
    <property type="match status" value="1"/>
</dbReference>
<evidence type="ECO:0000313" key="7">
    <source>
        <dbReference type="Proteomes" id="UP001297600"/>
    </source>
</evidence>
<dbReference type="SUPFAM" id="SSF46785">
    <property type="entry name" value="Winged helix' DNA-binding domain"/>
    <property type="match status" value="1"/>
</dbReference>
<evidence type="ECO:0000259" key="5">
    <source>
        <dbReference type="PROSITE" id="PS50931"/>
    </source>
</evidence>
<comment type="caution">
    <text evidence="6">The sequence shown here is derived from an EMBL/GenBank/DDBJ whole genome shotgun (WGS) entry which is preliminary data.</text>
</comment>
<protein>
    <submittedName>
        <fullName evidence="6">LysR family transcriptional regulator</fullName>
    </submittedName>
</protein>
<reference evidence="6 7" key="1">
    <citation type="submission" date="2022-02" db="EMBL/GenBank/DDBJ databases">
        <title>Mesosutterella porci, a novel member of the family Sutterellaceae from pig feces.</title>
        <authorList>
            <person name="Wylensek D."/>
            <person name="Clavel T."/>
        </authorList>
    </citation>
    <scope>NUCLEOTIDE SEQUENCE [LARGE SCALE GENOMIC DNA]</scope>
    <source>
        <strain evidence="7">oilRF-744-wt-GAM-9</strain>
    </source>
</reference>
<dbReference type="SUPFAM" id="SSF53850">
    <property type="entry name" value="Periplasmic binding protein-like II"/>
    <property type="match status" value="1"/>
</dbReference>
<proteinExistence type="inferred from homology"/>
<evidence type="ECO:0000256" key="4">
    <source>
        <dbReference type="ARBA" id="ARBA00023163"/>
    </source>
</evidence>
<accession>A0ABS9MPW7</accession>
<evidence type="ECO:0000313" key="6">
    <source>
        <dbReference type="EMBL" id="MCG5030442.1"/>
    </source>
</evidence>
<dbReference type="Pfam" id="PF03466">
    <property type="entry name" value="LysR_substrate"/>
    <property type="match status" value="1"/>
</dbReference>
<dbReference type="Pfam" id="PF00126">
    <property type="entry name" value="HTH_1"/>
    <property type="match status" value="1"/>
</dbReference>
<comment type="similarity">
    <text evidence="1">Belongs to the LysR transcriptional regulatory family.</text>
</comment>
<dbReference type="InterPro" id="IPR036388">
    <property type="entry name" value="WH-like_DNA-bd_sf"/>
</dbReference>
<dbReference type="InterPro" id="IPR000847">
    <property type="entry name" value="LysR_HTH_N"/>
</dbReference>
<feature type="domain" description="HTH lysR-type" evidence="5">
    <location>
        <begin position="25"/>
        <end position="76"/>
    </location>
</feature>
<sequence>MSKNDEEVPVGRIPGISYFLSLPAEIFLSLAKTRNFSATAAQFGLSQSSVSRRITELEEEIGAALINRTHRPIALTEEGRLLEEGLRGRAQGLPELVHQIRGISRRKPALRLGVVDSLCSTLGVELIRRLSAETSSITCLTGTNDRLLEKGVSGQIDLLIASEALSQAVDIHRNVLFEEPSVLVMSKKMASELDWRQPNWTALRFCGRPYMRYYRETGGGKLSTEYLTSHGIELVGSLQADTSTILFPLIAGDAGWTIARPTALLKNRWILPELAVLPMPTPTMLREVFVLSRKSFPLLLHERVFSLSRDIFTQTLEPQLKTLVPWFRDCFEEVDLRWK</sequence>
<dbReference type="InterPro" id="IPR005119">
    <property type="entry name" value="LysR_subst-bd"/>
</dbReference>
<evidence type="ECO:0000256" key="3">
    <source>
        <dbReference type="ARBA" id="ARBA00023125"/>
    </source>
</evidence>
<gene>
    <name evidence="6" type="ORF">MAF45_03135</name>
</gene>
<dbReference type="EMBL" id="JAKNCT010000003">
    <property type="protein sequence ID" value="MCG5030442.1"/>
    <property type="molecule type" value="Genomic_DNA"/>
</dbReference>
<dbReference type="PROSITE" id="PS50931">
    <property type="entry name" value="HTH_LYSR"/>
    <property type="match status" value="1"/>
</dbReference>
<dbReference type="Gene3D" id="3.40.190.10">
    <property type="entry name" value="Periplasmic binding protein-like II"/>
    <property type="match status" value="2"/>
</dbReference>
<dbReference type="PANTHER" id="PTHR30126">
    <property type="entry name" value="HTH-TYPE TRANSCRIPTIONAL REGULATOR"/>
    <property type="match status" value="1"/>
</dbReference>
<dbReference type="InterPro" id="IPR036390">
    <property type="entry name" value="WH_DNA-bd_sf"/>
</dbReference>
<keyword evidence="4" id="KW-0804">Transcription</keyword>
<keyword evidence="3" id="KW-0238">DNA-binding</keyword>
<name>A0ABS9MPW7_9BURK</name>